<comment type="caution">
    <text evidence="2">The sequence shown here is derived from an EMBL/GenBank/DDBJ whole genome shotgun (WGS) entry which is preliminary data.</text>
</comment>
<evidence type="ECO:0000313" key="2">
    <source>
        <dbReference type="EMBL" id="CAD8130088.1"/>
    </source>
</evidence>
<dbReference type="EMBL" id="CAJJDN010000262">
    <property type="protein sequence ID" value="CAD8130088.1"/>
    <property type="molecule type" value="Genomic_DNA"/>
</dbReference>
<feature type="transmembrane region" description="Helical" evidence="1">
    <location>
        <begin position="64"/>
        <end position="86"/>
    </location>
</feature>
<evidence type="ECO:0000313" key="3">
    <source>
        <dbReference type="Proteomes" id="UP000692954"/>
    </source>
</evidence>
<dbReference type="Proteomes" id="UP000692954">
    <property type="component" value="Unassembled WGS sequence"/>
</dbReference>
<dbReference type="AlphaFoldDB" id="A0A8S1RPF5"/>
<organism evidence="2 3">
    <name type="scientific">Paramecium sonneborni</name>
    <dbReference type="NCBI Taxonomy" id="65129"/>
    <lineage>
        <taxon>Eukaryota</taxon>
        <taxon>Sar</taxon>
        <taxon>Alveolata</taxon>
        <taxon>Ciliophora</taxon>
        <taxon>Intramacronucleata</taxon>
        <taxon>Oligohymenophorea</taxon>
        <taxon>Peniculida</taxon>
        <taxon>Parameciidae</taxon>
        <taxon>Paramecium</taxon>
    </lineage>
</organism>
<keyword evidence="1" id="KW-0812">Transmembrane</keyword>
<keyword evidence="1" id="KW-1133">Transmembrane helix</keyword>
<gene>
    <name evidence="2" type="ORF">PSON_ATCC_30995.1.T2620003</name>
</gene>
<accession>A0A8S1RPF5</accession>
<evidence type="ECO:0000256" key="1">
    <source>
        <dbReference type="SAM" id="Phobius"/>
    </source>
</evidence>
<sequence>MEDQFPIVRSYDGNKIIYHSIYEGFQELQFSITDESWEVKKMQIKIQLFLKFNNSNLTKNLNQIFFALIIFRTLLMARSFRCLIFIRFIRN</sequence>
<name>A0A8S1RPF5_9CILI</name>
<keyword evidence="3" id="KW-1185">Reference proteome</keyword>
<keyword evidence="1" id="KW-0472">Membrane</keyword>
<protein>
    <submittedName>
        <fullName evidence="2">Uncharacterized protein</fullName>
    </submittedName>
</protein>
<reference evidence="2" key="1">
    <citation type="submission" date="2021-01" db="EMBL/GenBank/DDBJ databases">
        <authorList>
            <consortium name="Genoscope - CEA"/>
            <person name="William W."/>
        </authorList>
    </citation>
    <scope>NUCLEOTIDE SEQUENCE</scope>
</reference>
<proteinExistence type="predicted"/>